<feature type="chain" id="PRO_5007285049" description="Secreted protein" evidence="1">
    <location>
        <begin position="25"/>
        <end position="80"/>
    </location>
</feature>
<proteinExistence type="predicted"/>
<organism evidence="2">
    <name type="scientific">Rhipicephalus appendiculatus</name>
    <name type="common">Brown ear tick</name>
    <dbReference type="NCBI Taxonomy" id="34631"/>
    <lineage>
        <taxon>Eukaryota</taxon>
        <taxon>Metazoa</taxon>
        <taxon>Ecdysozoa</taxon>
        <taxon>Arthropoda</taxon>
        <taxon>Chelicerata</taxon>
        <taxon>Arachnida</taxon>
        <taxon>Acari</taxon>
        <taxon>Parasitiformes</taxon>
        <taxon>Ixodida</taxon>
        <taxon>Ixodoidea</taxon>
        <taxon>Ixodidae</taxon>
        <taxon>Rhipicephalinae</taxon>
        <taxon>Rhipicephalus</taxon>
        <taxon>Rhipicephalus</taxon>
    </lineage>
</organism>
<sequence length="80" mass="8553">MVKSLLVFFLVVAVGSVVLHRTDARLLEAKDLTDPVTGLLDNTVQARDLTDTLVPDVGKKALKPLDKDAPSRVDQVGGSL</sequence>
<evidence type="ECO:0000256" key="1">
    <source>
        <dbReference type="SAM" id="SignalP"/>
    </source>
</evidence>
<reference evidence="2" key="1">
    <citation type="journal article" date="2016" name="Ticks Tick Borne Dis.">
        <title>De novo assembly and annotation of the salivary gland transcriptome of Rhipicephalus appendiculatus male and female ticks during blood feeding.</title>
        <authorList>
            <person name="de Castro M.H."/>
            <person name="de Klerk D."/>
            <person name="Pienaar R."/>
            <person name="Latif A.A."/>
            <person name="Rees D.J."/>
            <person name="Mans B.J."/>
        </authorList>
    </citation>
    <scope>NUCLEOTIDE SEQUENCE</scope>
    <source>
        <tissue evidence="2">Salivary glands</tissue>
    </source>
</reference>
<dbReference type="EMBL" id="GEDV01010889">
    <property type="protein sequence ID" value="JAP77668.1"/>
    <property type="molecule type" value="Transcribed_RNA"/>
</dbReference>
<name>A0A131YGJ9_RHIAP</name>
<evidence type="ECO:0000313" key="2">
    <source>
        <dbReference type="EMBL" id="JAP77668.1"/>
    </source>
</evidence>
<evidence type="ECO:0008006" key="3">
    <source>
        <dbReference type="Google" id="ProtNLM"/>
    </source>
</evidence>
<protein>
    <recommendedName>
        <fullName evidence="3">Secreted protein</fullName>
    </recommendedName>
</protein>
<dbReference type="AlphaFoldDB" id="A0A131YGJ9"/>
<feature type="signal peptide" evidence="1">
    <location>
        <begin position="1"/>
        <end position="24"/>
    </location>
</feature>
<accession>A0A131YGJ9</accession>
<keyword evidence="1" id="KW-0732">Signal</keyword>